<accession>A0A9P0YLM5</accession>
<keyword evidence="2" id="KW-1185">Reference proteome</keyword>
<dbReference type="Proteomes" id="UP001152484">
    <property type="component" value="Unassembled WGS sequence"/>
</dbReference>
<gene>
    <name evidence="1" type="ORF">CEURO_LOCUS2443</name>
</gene>
<dbReference type="OrthoDB" id="1305855at2759"/>
<proteinExistence type="predicted"/>
<sequence length="165" mass="18636">MDPVLLYVEQVVSDSQNTELLRPIREEEVKAALFSMHPDKSPGSDSLGPGFYQHFREVVGPEVVDFCKGTLRSASSGRGVHWKDWRGLSLPKTRGGLGFRRLREFNLAMLGKQAWKIFTEPDSLVDRVLKARDQKLILWNPDESEAGSKQAGMALGREWMLHGEK</sequence>
<dbReference type="EMBL" id="CAMAPE010000005">
    <property type="protein sequence ID" value="CAH9066899.1"/>
    <property type="molecule type" value="Genomic_DNA"/>
</dbReference>
<reference evidence="1" key="1">
    <citation type="submission" date="2022-07" db="EMBL/GenBank/DDBJ databases">
        <authorList>
            <person name="Macas J."/>
            <person name="Novak P."/>
            <person name="Neumann P."/>
        </authorList>
    </citation>
    <scope>NUCLEOTIDE SEQUENCE</scope>
</reference>
<name>A0A9P0YLM5_CUSEU</name>
<evidence type="ECO:0000313" key="2">
    <source>
        <dbReference type="Proteomes" id="UP001152484"/>
    </source>
</evidence>
<evidence type="ECO:0000313" key="1">
    <source>
        <dbReference type="EMBL" id="CAH9066899.1"/>
    </source>
</evidence>
<comment type="caution">
    <text evidence="1">The sequence shown here is derived from an EMBL/GenBank/DDBJ whole genome shotgun (WGS) entry which is preliminary data.</text>
</comment>
<dbReference type="AlphaFoldDB" id="A0A9P0YLM5"/>
<protein>
    <submittedName>
        <fullName evidence="1">Uncharacterized protein</fullName>
    </submittedName>
</protein>
<organism evidence="1 2">
    <name type="scientific">Cuscuta europaea</name>
    <name type="common">European dodder</name>
    <dbReference type="NCBI Taxonomy" id="41803"/>
    <lineage>
        <taxon>Eukaryota</taxon>
        <taxon>Viridiplantae</taxon>
        <taxon>Streptophyta</taxon>
        <taxon>Embryophyta</taxon>
        <taxon>Tracheophyta</taxon>
        <taxon>Spermatophyta</taxon>
        <taxon>Magnoliopsida</taxon>
        <taxon>eudicotyledons</taxon>
        <taxon>Gunneridae</taxon>
        <taxon>Pentapetalae</taxon>
        <taxon>asterids</taxon>
        <taxon>lamiids</taxon>
        <taxon>Solanales</taxon>
        <taxon>Convolvulaceae</taxon>
        <taxon>Cuscuteae</taxon>
        <taxon>Cuscuta</taxon>
        <taxon>Cuscuta subgen. Cuscuta</taxon>
    </lineage>
</organism>